<sequence length="357" mass="40423">MVIGPKKARSWTQLPCPHRLLCVPEHCASARFVAVAAVCLLVVVGTYYVLCSPADADGQTEQRFFDMWRRRSAVRAYGGDDLEAALRGAADANRTLILSVLNKAYAEEDGLLDLFVRSLREGEGTAQLLSHVLLVAMDRPAYHRCMSLGGIRCYRLPASRNDTQDLSSEQLYMSDGFIRMMWRRIRLLGDVLKHGYSFIFTDLDVMWLRNPFPSLNRTGEEDLLISSDKFNGRPRDYLSNELNTGFFFVVANNRTAALLARGGSAGLKEQDVLNQMKRRHVFRRLGVRARVLDTARFSGFCQDSRDARQVATVHANCCRTMRAKIADFWAILRAARRLNGTTQLRWPPHSQCAKSWI</sequence>
<dbReference type="Gramene" id="TraesSTA4A03G02129540.1">
    <property type="protein sequence ID" value="TraesSTA4A03G02129540.1"/>
    <property type="gene ID" value="TraesSTA4A03G02129540"/>
</dbReference>
<gene>
    <name evidence="3" type="primary">LOC123086983</name>
</gene>
<dbReference type="AlphaFoldDB" id="A0A3B6HXT2"/>
<dbReference type="Gramene" id="TraesCS4A03G0663400.1">
    <property type="protein sequence ID" value="TraesCS4A03G0663400.1.CDS"/>
    <property type="gene ID" value="TraesCS4A03G0663400"/>
</dbReference>
<dbReference type="Gramene" id="TraesPARA_EIv1.0_1244310.2">
    <property type="protein sequence ID" value="TraesPARA_EIv1.0_1244310.2.CDS"/>
    <property type="gene ID" value="TraesPARA_EIv1.0_1244310"/>
</dbReference>
<keyword evidence="1" id="KW-0472">Membrane</keyword>
<dbReference type="Gramene" id="TraesNOR4A03G02155070.1">
    <property type="protein sequence ID" value="TraesNOR4A03G02155070.1"/>
    <property type="gene ID" value="TraesNOR4A03G02155070"/>
</dbReference>
<evidence type="ECO:0000313" key="3">
    <source>
        <dbReference type="EnsemblPlants" id="TraesCS4A02G252600.1"/>
    </source>
</evidence>
<dbReference type="Gramene" id="TraesJUL4A03G02152270.1">
    <property type="protein sequence ID" value="TraesJUL4A03G02152270.1"/>
    <property type="gene ID" value="TraesJUL4A03G02152270"/>
</dbReference>
<feature type="transmembrane region" description="Helical" evidence="1">
    <location>
        <begin position="28"/>
        <end position="50"/>
    </location>
</feature>
<dbReference type="Proteomes" id="UP000019116">
    <property type="component" value="Chromosome 4A"/>
</dbReference>
<keyword evidence="1" id="KW-0812">Transmembrane</keyword>
<proteinExistence type="predicted"/>
<dbReference type="Gramene" id="TraesLAC4A03G02086520.1">
    <property type="protein sequence ID" value="TraesLAC4A03G02086520.1"/>
    <property type="gene ID" value="TraesLAC4A03G02086520"/>
</dbReference>
<dbReference type="KEGG" id="taes:123086983"/>
<accession>A0A3B6HXT2</accession>
<evidence type="ECO:0000259" key="2">
    <source>
        <dbReference type="Pfam" id="PF03407"/>
    </source>
</evidence>
<reference evidence="3" key="1">
    <citation type="submission" date="2018-08" db="EMBL/GenBank/DDBJ databases">
        <authorList>
            <person name="Rossello M."/>
        </authorList>
    </citation>
    <scope>NUCLEOTIDE SEQUENCE [LARGE SCALE GENOMIC DNA]</scope>
    <source>
        <strain evidence="3">cv. Chinese Spring</strain>
    </source>
</reference>
<dbReference type="Gramene" id="TraesSYM4A03G02160600.1">
    <property type="protein sequence ID" value="TraesSYM4A03G02160600.1"/>
    <property type="gene ID" value="TraesSYM4A03G02160600"/>
</dbReference>
<dbReference type="Gramene" id="TraesPARA_EIv1.0_1244310.1">
    <property type="protein sequence ID" value="TraesPARA_EIv1.0_1244310.1.CDS"/>
    <property type="gene ID" value="TraesPARA_EIv1.0_1244310"/>
</dbReference>
<keyword evidence="4" id="KW-1185">Reference proteome</keyword>
<dbReference type="Gramene" id="TraesWEE_scaffold_014754_01G000200.1">
    <property type="protein sequence ID" value="TraesWEE_scaffold_014754_01G000200.1"/>
    <property type="gene ID" value="TraesWEE_scaffold_014754_01G000200"/>
</dbReference>
<dbReference type="RefSeq" id="XP_044364789.1">
    <property type="nucleotide sequence ID" value="XM_044508854.1"/>
</dbReference>
<dbReference type="OrthoDB" id="540503at2759"/>
<dbReference type="STRING" id="4565.A0A3B6HXT2"/>
<keyword evidence="1" id="KW-1133">Transmembrane helix</keyword>
<organism evidence="3">
    <name type="scientific">Triticum aestivum</name>
    <name type="common">Wheat</name>
    <dbReference type="NCBI Taxonomy" id="4565"/>
    <lineage>
        <taxon>Eukaryota</taxon>
        <taxon>Viridiplantae</taxon>
        <taxon>Streptophyta</taxon>
        <taxon>Embryophyta</taxon>
        <taxon>Tracheophyta</taxon>
        <taxon>Spermatophyta</taxon>
        <taxon>Magnoliopsida</taxon>
        <taxon>Liliopsida</taxon>
        <taxon>Poales</taxon>
        <taxon>Poaceae</taxon>
        <taxon>BOP clade</taxon>
        <taxon>Pooideae</taxon>
        <taxon>Triticodae</taxon>
        <taxon>Triticeae</taxon>
        <taxon>Triticinae</taxon>
        <taxon>Triticum</taxon>
    </lineage>
</organism>
<name>A0A3B6HXT2_WHEAT</name>
<dbReference type="Pfam" id="PF03407">
    <property type="entry name" value="Nucleotid_trans"/>
    <property type="match status" value="1"/>
</dbReference>
<dbReference type="Gramene" id="TraesCAD_scaffold_018829_01G000200.1">
    <property type="protein sequence ID" value="TraesCAD_scaffold_018829_01G000200.1"/>
    <property type="gene ID" value="TraesCAD_scaffold_018829_01G000200"/>
</dbReference>
<dbReference type="GeneID" id="123086983"/>
<reference evidence="3" key="2">
    <citation type="submission" date="2018-10" db="UniProtKB">
        <authorList>
            <consortium name="EnsemblPlants"/>
        </authorList>
    </citation>
    <scope>IDENTIFICATION</scope>
</reference>
<evidence type="ECO:0000313" key="4">
    <source>
        <dbReference type="Proteomes" id="UP000019116"/>
    </source>
</evidence>
<dbReference type="InterPro" id="IPR044821">
    <property type="entry name" value="At1g28695/At4g15970-like"/>
</dbReference>
<dbReference type="Gramene" id="TraesCLE_scaffold_018381_01G000100.1">
    <property type="protein sequence ID" value="TraesCLE_scaffold_018381_01G000100.1"/>
    <property type="gene ID" value="TraesCLE_scaffold_018381_01G000100"/>
</dbReference>
<dbReference type="PANTHER" id="PTHR46038:SF12">
    <property type="entry name" value="OS03G0731800 PROTEIN"/>
    <property type="match status" value="1"/>
</dbReference>
<dbReference type="Gramene" id="TraesROB_scaffold_023257_01G000200.1">
    <property type="protein sequence ID" value="TraesROB_scaffold_023257_01G000200.1"/>
    <property type="gene ID" value="TraesROB_scaffold_023257_01G000200"/>
</dbReference>
<dbReference type="EnsemblPlants" id="TraesCS4A02G252600.1">
    <property type="protein sequence ID" value="TraesCS4A02G252600.1"/>
    <property type="gene ID" value="TraesCS4A02G252600"/>
</dbReference>
<dbReference type="Gramene" id="TraesLDM4A03G02131560.1">
    <property type="protein sequence ID" value="TraesLDM4A03G02131560.1"/>
    <property type="gene ID" value="TraesLDM4A03G02131560"/>
</dbReference>
<dbReference type="Gramene" id="TraesCS4A02G252600.1">
    <property type="protein sequence ID" value="TraesCS4A02G252600.1"/>
    <property type="gene ID" value="TraesCS4A02G252600"/>
</dbReference>
<dbReference type="Gramene" id="TraesJAG4A03G02134030.1">
    <property type="protein sequence ID" value="TraesJAG4A03G02134030.1"/>
    <property type="gene ID" value="TraesJAG4A03G02134030"/>
</dbReference>
<dbReference type="Gramene" id="TraesARI4A03G02170620.1">
    <property type="protein sequence ID" value="TraesARI4A03G02170620.1"/>
    <property type="gene ID" value="TraesARI4A03G02170620"/>
</dbReference>
<dbReference type="PANTHER" id="PTHR46038">
    <property type="entry name" value="EXPRESSED PROTEIN-RELATED"/>
    <property type="match status" value="1"/>
</dbReference>
<dbReference type="OMA" id="LDMRVRF"/>
<dbReference type="InterPro" id="IPR005069">
    <property type="entry name" value="Nucl-diP-sugar_transferase"/>
</dbReference>
<evidence type="ECO:0000256" key="1">
    <source>
        <dbReference type="SAM" id="Phobius"/>
    </source>
</evidence>
<protein>
    <recommendedName>
        <fullName evidence="2">Nucleotide-diphospho-sugar transferase domain-containing protein</fullName>
    </recommendedName>
</protein>
<dbReference type="PaxDb" id="4565-Traes_4AL_4B6CDE112.1"/>
<dbReference type="Gramene" id="TraesMAC4A03G02132190.1">
    <property type="protein sequence ID" value="TraesMAC4A03G02132190.1"/>
    <property type="gene ID" value="TraesMAC4A03G02132190"/>
</dbReference>
<feature type="domain" description="Nucleotide-diphospho-sugar transferase" evidence="2">
    <location>
        <begin position="128"/>
        <end position="328"/>
    </location>
</feature>